<dbReference type="Proteomes" id="UP000799324">
    <property type="component" value="Unassembled WGS sequence"/>
</dbReference>
<name>A0A6A6T5B7_9PLEO</name>
<accession>A0A6A6T5B7</accession>
<sequence>MSNSASASASAGAPVPLSPPIAIILENGATITEFDLDPAERTPILLPLAASPPPLPALIYRGVEYSYLEFLRGVAPSAEAFSFLLGVFGWPASSPPPTPRWCFLKLVERHRDGIVGAQPTGIGPFSRALEFFRAWLSVHHKVEPIEPQPSGAWWCDLMRRVPRLDPMDMTFERSLRAWWSPSRMDAAWSCDEEGRWDSRQFLWGLGCLLQHFADMGFF</sequence>
<proteinExistence type="predicted"/>
<evidence type="ECO:0000313" key="2">
    <source>
        <dbReference type="Proteomes" id="UP000799324"/>
    </source>
</evidence>
<dbReference type="AlphaFoldDB" id="A0A6A6T5B7"/>
<evidence type="ECO:0000313" key="1">
    <source>
        <dbReference type="EMBL" id="KAF2654980.1"/>
    </source>
</evidence>
<keyword evidence="2" id="KW-1185">Reference proteome</keyword>
<protein>
    <submittedName>
        <fullName evidence="1">Uncharacterized protein</fullName>
    </submittedName>
</protein>
<dbReference type="EMBL" id="MU004355">
    <property type="protein sequence ID" value="KAF2654980.1"/>
    <property type="molecule type" value="Genomic_DNA"/>
</dbReference>
<organism evidence="1 2">
    <name type="scientific">Lophiostoma macrostomum CBS 122681</name>
    <dbReference type="NCBI Taxonomy" id="1314788"/>
    <lineage>
        <taxon>Eukaryota</taxon>
        <taxon>Fungi</taxon>
        <taxon>Dikarya</taxon>
        <taxon>Ascomycota</taxon>
        <taxon>Pezizomycotina</taxon>
        <taxon>Dothideomycetes</taxon>
        <taxon>Pleosporomycetidae</taxon>
        <taxon>Pleosporales</taxon>
        <taxon>Lophiostomataceae</taxon>
        <taxon>Lophiostoma</taxon>
    </lineage>
</organism>
<reference evidence="1" key="1">
    <citation type="journal article" date="2020" name="Stud. Mycol.">
        <title>101 Dothideomycetes genomes: a test case for predicting lifestyles and emergence of pathogens.</title>
        <authorList>
            <person name="Haridas S."/>
            <person name="Albert R."/>
            <person name="Binder M."/>
            <person name="Bloem J."/>
            <person name="Labutti K."/>
            <person name="Salamov A."/>
            <person name="Andreopoulos B."/>
            <person name="Baker S."/>
            <person name="Barry K."/>
            <person name="Bills G."/>
            <person name="Bluhm B."/>
            <person name="Cannon C."/>
            <person name="Castanera R."/>
            <person name="Culley D."/>
            <person name="Daum C."/>
            <person name="Ezra D."/>
            <person name="Gonzalez J."/>
            <person name="Henrissat B."/>
            <person name="Kuo A."/>
            <person name="Liang C."/>
            <person name="Lipzen A."/>
            <person name="Lutzoni F."/>
            <person name="Magnuson J."/>
            <person name="Mondo S."/>
            <person name="Nolan M."/>
            <person name="Ohm R."/>
            <person name="Pangilinan J."/>
            <person name="Park H.-J."/>
            <person name="Ramirez L."/>
            <person name="Alfaro M."/>
            <person name="Sun H."/>
            <person name="Tritt A."/>
            <person name="Yoshinaga Y."/>
            <person name="Zwiers L.-H."/>
            <person name="Turgeon B."/>
            <person name="Goodwin S."/>
            <person name="Spatafora J."/>
            <person name="Crous P."/>
            <person name="Grigoriev I."/>
        </authorList>
    </citation>
    <scope>NUCLEOTIDE SEQUENCE</scope>
    <source>
        <strain evidence="1">CBS 122681</strain>
    </source>
</reference>
<gene>
    <name evidence="1" type="ORF">K491DRAFT_758523</name>
</gene>